<proteinExistence type="predicted"/>
<gene>
    <name evidence="1" type="ORF">G2W53_022219</name>
</gene>
<comment type="caution">
    <text evidence="1">The sequence shown here is derived from an EMBL/GenBank/DDBJ whole genome shotgun (WGS) entry which is preliminary data.</text>
</comment>
<sequence>MGVVMGCKDRESGLNIFWGRNRSQILETLIKYESKVLLRK</sequence>
<name>A0A834WHY1_9FABA</name>
<evidence type="ECO:0000313" key="2">
    <source>
        <dbReference type="Proteomes" id="UP000634136"/>
    </source>
</evidence>
<dbReference type="Proteomes" id="UP000634136">
    <property type="component" value="Unassembled WGS sequence"/>
</dbReference>
<dbReference type="EMBL" id="JAAIUW010000007">
    <property type="protein sequence ID" value="KAF7824075.1"/>
    <property type="molecule type" value="Genomic_DNA"/>
</dbReference>
<accession>A0A834WHY1</accession>
<dbReference type="AlphaFoldDB" id="A0A834WHY1"/>
<keyword evidence="2" id="KW-1185">Reference proteome</keyword>
<reference evidence="1" key="1">
    <citation type="submission" date="2020-09" db="EMBL/GenBank/DDBJ databases">
        <title>Genome-Enabled Discovery of Anthraquinone Biosynthesis in Senna tora.</title>
        <authorList>
            <person name="Kang S.-H."/>
            <person name="Pandey R.P."/>
            <person name="Lee C.-M."/>
            <person name="Sim J.-S."/>
            <person name="Jeong J.-T."/>
            <person name="Choi B.-S."/>
            <person name="Jung M."/>
            <person name="Ginzburg D."/>
            <person name="Zhao K."/>
            <person name="Won S.Y."/>
            <person name="Oh T.-J."/>
            <person name="Yu Y."/>
            <person name="Kim N.-H."/>
            <person name="Lee O.R."/>
            <person name="Lee T.-H."/>
            <person name="Bashyal P."/>
            <person name="Kim T.-S."/>
            <person name="Lee W.-H."/>
            <person name="Kawkins C."/>
            <person name="Kim C.-K."/>
            <person name="Kim J.S."/>
            <person name="Ahn B.O."/>
            <person name="Rhee S.Y."/>
            <person name="Sohng J.K."/>
        </authorList>
    </citation>
    <scope>NUCLEOTIDE SEQUENCE</scope>
    <source>
        <tissue evidence="1">Leaf</tissue>
    </source>
</reference>
<organism evidence="1 2">
    <name type="scientific">Senna tora</name>
    <dbReference type="NCBI Taxonomy" id="362788"/>
    <lineage>
        <taxon>Eukaryota</taxon>
        <taxon>Viridiplantae</taxon>
        <taxon>Streptophyta</taxon>
        <taxon>Embryophyta</taxon>
        <taxon>Tracheophyta</taxon>
        <taxon>Spermatophyta</taxon>
        <taxon>Magnoliopsida</taxon>
        <taxon>eudicotyledons</taxon>
        <taxon>Gunneridae</taxon>
        <taxon>Pentapetalae</taxon>
        <taxon>rosids</taxon>
        <taxon>fabids</taxon>
        <taxon>Fabales</taxon>
        <taxon>Fabaceae</taxon>
        <taxon>Caesalpinioideae</taxon>
        <taxon>Cassia clade</taxon>
        <taxon>Senna</taxon>
    </lineage>
</organism>
<protein>
    <submittedName>
        <fullName evidence="1">Uncharacterized protein</fullName>
    </submittedName>
</protein>
<evidence type="ECO:0000313" key="1">
    <source>
        <dbReference type="EMBL" id="KAF7824075.1"/>
    </source>
</evidence>